<reference evidence="1" key="1">
    <citation type="journal article" date="2021" name="Proc. Natl. Acad. Sci. U.S.A.">
        <title>A Catalog of Tens of Thousands of Viruses from Human Metagenomes Reveals Hidden Associations with Chronic Diseases.</title>
        <authorList>
            <person name="Tisza M.J."/>
            <person name="Buck C.B."/>
        </authorList>
    </citation>
    <scope>NUCLEOTIDE SEQUENCE</scope>
    <source>
        <strain evidence="1">Ctaix4</strain>
    </source>
</reference>
<accession>A0A8S5S5U3</accession>
<evidence type="ECO:0000313" key="1">
    <source>
        <dbReference type="EMBL" id="DAF46179.1"/>
    </source>
</evidence>
<dbReference type="GO" id="GO:0003676">
    <property type="term" value="F:nucleic acid binding"/>
    <property type="evidence" value="ECO:0007669"/>
    <property type="project" value="InterPro"/>
</dbReference>
<organism evidence="1">
    <name type="scientific">Caudovirales sp. ctaix4</name>
    <dbReference type="NCBI Taxonomy" id="2827635"/>
    <lineage>
        <taxon>Viruses</taxon>
        <taxon>Duplodnaviria</taxon>
        <taxon>Heunggongvirae</taxon>
        <taxon>Uroviricota</taxon>
        <taxon>Caudoviricetes</taxon>
    </lineage>
</organism>
<sequence>MVAKGITTKSKAIAELRKLIKKESYFQDKIKKELKKRYPGAFVRKISQGAYSEAGFPDILFIKDGHYFGFEVKRPVVGVPSKLQLKTIDEIQAAGGTAAIVVWPEQAIAEVEKYEKSKR</sequence>
<proteinExistence type="predicted"/>
<dbReference type="Gene3D" id="3.40.1350.10">
    <property type="match status" value="1"/>
</dbReference>
<dbReference type="EMBL" id="BK032533">
    <property type="protein sequence ID" value="DAF46179.1"/>
    <property type="molecule type" value="Genomic_DNA"/>
</dbReference>
<dbReference type="InterPro" id="IPR011856">
    <property type="entry name" value="tRNA_endonuc-like_dom_sf"/>
</dbReference>
<name>A0A8S5S5U3_9CAUD</name>
<protein>
    <submittedName>
        <fullName evidence="1">Nuclease</fullName>
    </submittedName>
</protein>